<gene>
    <name evidence="1" type="ORF">MNQ99_09705</name>
</gene>
<protein>
    <submittedName>
        <fullName evidence="1">Pyridoxamine 5'-phosphate oxidase family protein</fullName>
    </submittedName>
</protein>
<dbReference type="Gene3D" id="2.30.110.10">
    <property type="entry name" value="Electron Transport, Fmn-binding Protein, Chain A"/>
    <property type="match status" value="1"/>
</dbReference>
<proteinExistence type="predicted"/>
<keyword evidence="2" id="KW-1185">Reference proteome</keyword>
<dbReference type="EMBL" id="CP093326">
    <property type="protein sequence ID" value="UNK44287.1"/>
    <property type="molecule type" value="Genomic_DNA"/>
</dbReference>
<dbReference type="InterPro" id="IPR024747">
    <property type="entry name" value="Pyridox_Oxase-rel"/>
</dbReference>
<sequence>MENKPSPPTVEVLEADDCWRLLRGVALGRLAVWVDDHPELFPLNFRTDKETIVFRTAPGTKLSAALEGKPVALEADHINGRTNVAWSVVVKGRAAEVEQTEEFRTNVAQLLFPWSPGPKDLFVRITPDAITGRRFTIAPPQTWEITLDNATRAGFE</sequence>
<dbReference type="Proteomes" id="UP000829069">
    <property type="component" value="Chromosome"/>
</dbReference>
<name>A0ABY3W4I3_9MICC</name>
<dbReference type="InterPro" id="IPR012349">
    <property type="entry name" value="Split_barrel_FMN-bd"/>
</dbReference>
<organism evidence="1 2">
    <name type="scientific">Arthrobacter sulfonylureivorans</name>
    <dbReference type="NCBI Taxonomy" id="2486855"/>
    <lineage>
        <taxon>Bacteria</taxon>
        <taxon>Bacillati</taxon>
        <taxon>Actinomycetota</taxon>
        <taxon>Actinomycetes</taxon>
        <taxon>Micrococcales</taxon>
        <taxon>Micrococcaceae</taxon>
        <taxon>Arthrobacter</taxon>
    </lineage>
</organism>
<dbReference type="Pfam" id="PF12900">
    <property type="entry name" value="Pyridox_ox_2"/>
    <property type="match status" value="1"/>
</dbReference>
<dbReference type="SUPFAM" id="SSF50475">
    <property type="entry name" value="FMN-binding split barrel"/>
    <property type="match status" value="1"/>
</dbReference>
<accession>A0ABY3W4I3</accession>
<evidence type="ECO:0000313" key="1">
    <source>
        <dbReference type="EMBL" id="UNK44287.1"/>
    </source>
</evidence>
<evidence type="ECO:0000313" key="2">
    <source>
        <dbReference type="Proteomes" id="UP000829069"/>
    </source>
</evidence>
<reference evidence="1 2" key="1">
    <citation type="submission" date="2022-03" db="EMBL/GenBank/DDBJ databases">
        <title>Isotopic signatures of nitrous oxide derived from detoxification processes.</title>
        <authorList>
            <person name="Behrendt U."/>
            <person name="Buchen C."/>
            <person name="Well R."/>
            <person name="Ulrich A."/>
            <person name="Rohe L."/>
            <person name="Kolb S."/>
            <person name="Schloter M."/>
            <person name="Horn M.A."/>
            <person name="Augustin J."/>
        </authorList>
    </citation>
    <scope>NUCLEOTIDE SEQUENCE [LARGE SCALE GENOMIC DNA]</scope>
    <source>
        <strain evidence="1 2">S4-C24</strain>
    </source>
</reference>
<dbReference type="RefSeq" id="WP_241912808.1">
    <property type="nucleotide sequence ID" value="NZ_CP093326.1"/>
</dbReference>